<keyword evidence="2" id="KW-1185">Reference proteome</keyword>
<protein>
    <submittedName>
        <fullName evidence="1">Uncharacterized protein</fullName>
    </submittedName>
</protein>
<gene>
    <name evidence="1" type="ORF">PDIGIT_LOCUS4380</name>
</gene>
<sequence>MFPSTTPPPPPQPPYIDIPFNISIALLLLLSYHLTLHAKPLLLTLVALTSTTILLYDKTSTASSLIKLTCELPLGLGSVLIFQTLPYPTQKRYLQPFTTYVNLAVYGNIAMMVLTPTSGTLRGAVARLTCAALSVWIVLQGRRRVPRWETITLHPSIFLFNAVDKEWIFAHAVYRFILLTLPCFSNAPRYRLLELFSLLLTKAFAGAAGTRFEEGFGMADTVVVPVLSGGSALVEMMGVEGKGVGGANEFGWEADLGMSVVVGCVGGFVWYRVWKEFF</sequence>
<comment type="caution">
    <text evidence="1">The sequence shown here is derived from an EMBL/GenBank/DDBJ whole genome shotgun (WGS) entry which is preliminary data.</text>
</comment>
<dbReference type="AlphaFoldDB" id="A0A9W4UAU6"/>
<dbReference type="OrthoDB" id="4309089at2759"/>
<dbReference type="EMBL" id="CAOQHR010000002">
    <property type="protein sequence ID" value="CAI6331058.1"/>
    <property type="molecule type" value="Genomic_DNA"/>
</dbReference>
<dbReference type="Proteomes" id="UP001152607">
    <property type="component" value="Unassembled WGS sequence"/>
</dbReference>
<accession>A0A9W4UAU6</accession>
<evidence type="ECO:0000313" key="1">
    <source>
        <dbReference type="EMBL" id="CAI6331058.1"/>
    </source>
</evidence>
<organism evidence="1 2">
    <name type="scientific">Periconia digitata</name>
    <dbReference type="NCBI Taxonomy" id="1303443"/>
    <lineage>
        <taxon>Eukaryota</taxon>
        <taxon>Fungi</taxon>
        <taxon>Dikarya</taxon>
        <taxon>Ascomycota</taxon>
        <taxon>Pezizomycotina</taxon>
        <taxon>Dothideomycetes</taxon>
        <taxon>Pleosporomycetidae</taxon>
        <taxon>Pleosporales</taxon>
        <taxon>Massarineae</taxon>
        <taxon>Periconiaceae</taxon>
        <taxon>Periconia</taxon>
    </lineage>
</organism>
<proteinExistence type="predicted"/>
<reference evidence="1" key="1">
    <citation type="submission" date="2023-01" db="EMBL/GenBank/DDBJ databases">
        <authorList>
            <person name="Van Ghelder C."/>
            <person name="Rancurel C."/>
        </authorList>
    </citation>
    <scope>NUCLEOTIDE SEQUENCE</scope>
    <source>
        <strain evidence="1">CNCM I-4278</strain>
    </source>
</reference>
<name>A0A9W4UAU6_9PLEO</name>
<evidence type="ECO:0000313" key="2">
    <source>
        <dbReference type="Proteomes" id="UP001152607"/>
    </source>
</evidence>